<dbReference type="PANTHER" id="PTHR40267">
    <property type="entry name" value="BLR3294 PROTEIN"/>
    <property type="match status" value="1"/>
</dbReference>
<dbReference type="InterPro" id="IPR053714">
    <property type="entry name" value="Iso_Racemase_Enz_sf"/>
</dbReference>
<dbReference type="InterPro" id="IPR026286">
    <property type="entry name" value="MaiA/AMDase"/>
</dbReference>
<proteinExistence type="predicted"/>
<dbReference type="PIRSF" id="PIRSF015736">
    <property type="entry name" value="MI"/>
    <property type="match status" value="1"/>
</dbReference>
<dbReference type="Proteomes" id="UP000214720">
    <property type="component" value="Unassembled WGS sequence"/>
</dbReference>
<organism evidence="1 2">
    <name type="scientific">Caballeronia sordidicola</name>
    <name type="common">Burkholderia sordidicola</name>
    <dbReference type="NCBI Taxonomy" id="196367"/>
    <lineage>
        <taxon>Bacteria</taxon>
        <taxon>Pseudomonadati</taxon>
        <taxon>Pseudomonadota</taxon>
        <taxon>Betaproteobacteria</taxon>
        <taxon>Burkholderiales</taxon>
        <taxon>Burkholderiaceae</taxon>
        <taxon>Caballeronia</taxon>
    </lineage>
</organism>
<dbReference type="GO" id="GO:0016853">
    <property type="term" value="F:isomerase activity"/>
    <property type="evidence" value="ECO:0007669"/>
    <property type="project" value="UniProtKB-KW"/>
</dbReference>
<dbReference type="EMBL" id="MTHB01000076">
    <property type="protein sequence ID" value="OXC78095.1"/>
    <property type="molecule type" value="Genomic_DNA"/>
</dbReference>
<dbReference type="eggNOG" id="COG3473">
    <property type="taxonomic scope" value="Bacteria"/>
</dbReference>
<keyword evidence="1" id="KW-0413">Isomerase</keyword>
<evidence type="ECO:0000313" key="2">
    <source>
        <dbReference type="Proteomes" id="UP000214720"/>
    </source>
</evidence>
<dbReference type="AlphaFoldDB" id="A0A226X3S8"/>
<dbReference type="Pfam" id="PF17645">
    <property type="entry name" value="Amdase"/>
    <property type="match status" value="1"/>
</dbReference>
<dbReference type="PANTHER" id="PTHR40267:SF1">
    <property type="entry name" value="BLR3294 PROTEIN"/>
    <property type="match status" value="1"/>
</dbReference>
<protein>
    <submittedName>
        <fullName evidence="1">Maleate cis-trans isomerase</fullName>
    </submittedName>
</protein>
<dbReference type="Gene3D" id="3.40.50.12500">
    <property type="match status" value="1"/>
</dbReference>
<gene>
    <name evidence="1" type="ORF">BSU04_13310</name>
</gene>
<accession>A0A226X3S8</accession>
<name>A0A226X3S8_CABSO</name>
<reference evidence="2" key="1">
    <citation type="submission" date="2017-01" db="EMBL/GenBank/DDBJ databases">
        <title>Genome Analysis of Deinococcus marmoris KOPRI26562.</title>
        <authorList>
            <person name="Kim J.H."/>
            <person name="Oh H.-M."/>
        </authorList>
    </citation>
    <scope>NUCLEOTIDE SEQUENCE [LARGE SCALE GENOMIC DNA]</scope>
    <source>
        <strain evidence="2">PAMC 26633</strain>
    </source>
</reference>
<sequence length="253" mass="27809">MQDDPYVRVDFALDDGICRRAAIGLVVLATDHTIEHEWRRLLTQDGVAFYESRVLNSPDITPERLAEMEERIAPAVALIRPGERIDVVAFGCTSASMVIGEDHVFACIHEARPGVACTTPITAALAALSALGVQRAGLLTPYVRSINDYMRDYIEARGVGITRMVSFEHANDNEVARIDAASLLAAVERLAQYPDVDAVFVSCTSLRIAELIPELEERIGKPVISSNFAMAWHALRLAGVEDREPHRGKLFAL</sequence>
<evidence type="ECO:0000313" key="1">
    <source>
        <dbReference type="EMBL" id="OXC78095.1"/>
    </source>
</evidence>
<comment type="caution">
    <text evidence="1">The sequence shown here is derived from an EMBL/GenBank/DDBJ whole genome shotgun (WGS) entry which is preliminary data.</text>
</comment>